<sequence length="215" mass="24308">MCMIYQDACGIVDIRYGVETLQTDSINYEHALNTEAARLSEHLIMNQCPSEKCEEICKYLLETEFNPLAPPPLAISLPNQQTSDPILYSFLASSSSRDIISNQCDLIRDLSSTIVGNRAAYLEQVLSSIEHYPIHLLDNNDLPTPPLHPITTQQAIRELFKDQTIHDTISSQIKQHLITCGQQYGNMMRALSTQSKSNQHIIYSQFITNHTIKQS</sequence>
<protein>
    <submittedName>
        <fullName evidence="1">Uncharacterized protein</fullName>
    </submittedName>
</protein>
<keyword evidence="2" id="KW-1185">Reference proteome</keyword>
<feature type="non-terminal residue" evidence="1">
    <location>
        <position position="215"/>
    </location>
</feature>
<dbReference type="AlphaFoldDB" id="A0AAW2YQ79"/>
<name>A0AAW2YQ79_9EUKA</name>
<dbReference type="Proteomes" id="UP001431209">
    <property type="component" value="Unassembled WGS sequence"/>
</dbReference>
<evidence type="ECO:0000313" key="1">
    <source>
        <dbReference type="EMBL" id="KAL0479254.1"/>
    </source>
</evidence>
<gene>
    <name evidence="1" type="ORF">AKO1_008080</name>
</gene>
<organism evidence="1 2">
    <name type="scientific">Acrasis kona</name>
    <dbReference type="NCBI Taxonomy" id="1008807"/>
    <lineage>
        <taxon>Eukaryota</taxon>
        <taxon>Discoba</taxon>
        <taxon>Heterolobosea</taxon>
        <taxon>Tetramitia</taxon>
        <taxon>Eutetramitia</taxon>
        <taxon>Acrasidae</taxon>
        <taxon>Acrasis</taxon>
    </lineage>
</organism>
<proteinExistence type="predicted"/>
<reference evidence="1 2" key="1">
    <citation type="submission" date="2024-03" db="EMBL/GenBank/DDBJ databases">
        <title>The Acrasis kona genome and developmental transcriptomes reveal deep origins of eukaryotic multicellular pathways.</title>
        <authorList>
            <person name="Sheikh S."/>
            <person name="Fu C.-J."/>
            <person name="Brown M.W."/>
            <person name="Baldauf S.L."/>
        </authorList>
    </citation>
    <scope>NUCLEOTIDE SEQUENCE [LARGE SCALE GENOMIC DNA]</scope>
    <source>
        <strain evidence="1 2">ATCC MYA-3509</strain>
    </source>
</reference>
<evidence type="ECO:0000313" key="2">
    <source>
        <dbReference type="Proteomes" id="UP001431209"/>
    </source>
</evidence>
<dbReference type="EMBL" id="JAOPGA020000522">
    <property type="protein sequence ID" value="KAL0479254.1"/>
    <property type="molecule type" value="Genomic_DNA"/>
</dbReference>
<comment type="caution">
    <text evidence="1">The sequence shown here is derived from an EMBL/GenBank/DDBJ whole genome shotgun (WGS) entry which is preliminary data.</text>
</comment>
<accession>A0AAW2YQ79</accession>